<reference evidence="1 2" key="1">
    <citation type="submission" date="2023-07" db="EMBL/GenBank/DDBJ databases">
        <title>Comparative genomics of wheat-associated soil bacteria to identify genetic determinants of phenazine resistance.</title>
        <authorList>
            <person name="Mouncey N."/>
        </authorList>
    </citation>
    <scope>NUCLEOTIDE SEQUENCE [LARGE SCALE GENOMIC DNA]</scope>
    <source>
        <strain evidence="1 2">W2I16</strain>
    </source>
</reference>
<gene>
    <name evidence="1" type="ORF">QFZ49_007298</name>
</gene>
<name>A0ABU0RZT1_9ACTN</name>
<accession>A0ABU0RZT1</accession>
<protein>
    <submittedName>
        <fullName evidence="1">Uncharacterized protein</fullName>
    </submittedName>
</protein>
<evidence type="ECO:0000313" key="2">
    <source>
        <dbReference type="Proteomes" id="UP001223072"/>
    </source>
</evidence>
<dbReference type="EMBL" id="JAUSZS010000008">
    <property type="protein sequence ID" value="MDQ0937323.1"/>
    <property type="molecule type" value="Genomic_DNA"/>
</dbReference>
<organism evidence="1 2">
    <name type="scientific">Streptomyces turgidiscabies</name>
    <dbReference type="NCBI Taxonomy" id="85558"/>
    <lineage>
        <taxon>Bacteria</taxon>
        <taxon>Bacillati</taxon>
        <taxon>Actinomycetota</taxon>
        <taxon>Actinomycetes</taxon>
        <taxon>Kitasatosporales</taxon>
        <taxon>Streptomycetaceae</taxon>
        <taxon>Streptomyces</taxon>
    </lineage>
</organism>
<comment type="caution">
    <text evidence="1">The sequence shown here is derived from an EMBL/GenBank/DDBJ whole genome shotgun (WGS) entry which is preliminary data.</text>
</comment>
<evidence type="ECO:0000313" key="1">
    <source>
        <dbReference type="EMBL" id="MDQ0937323.1"/>
    </source>
</evidence>
<sequence>MTTLTASALWESVTGKPGQCWVETLHVMAPVSYR</sequence>
<proteinExistence type="predicted"/>
<dbReference type="Proteomes" id="UP001223072">
    <property type="component" value="Unassembled WGS sequence"/>
</dbReference>
<keyword evidence="2" id="KW-1185">Reference proteome</keyword>